<evidence type="ECO:0008006" key="5">
    <source>
        <dbReference type="Google" id="ProtNLM"/>
    </source>
</evidence>
<feature type="compositionally biased region" description="Polar residues" evidence="2">
    <location>
        <begin position="145"/>
        <end position="159"/>
    </location>
</feature>
<feature type="region of interest" description="Disordered" evidence="2">
    <location>
        <begin position="82"/>
        <end position="112"/>
    </location>
</feature>
<sequence length="1348" mass="151716">MTEPLEVDWDLGAFGRLRSRRSSSDEPRSETSYDHMDYKEAVAEEVKRQVRLALEERESTTKKLEEENQQLRELVQFIDAGNQAEVNRGEGPLPLPRQGGNESGEGSNPAGDLRYLEGKEAQSMFGLPMDFQCNLRSVGEGGPQKPSTSGEGVYSAQTGGNLGERDVGQVDGHKSVQEPSGVDFQAGGTSFAQNADGQNRSKVVGDEDAMVGHLHLLVQGMRQLQQLQISKKDVAEAETMKGNIELPPMPEPGDAAVEFNDWLYEAEQMLGALTDSASTLLSESLRCAREAYDHYQRASAMDRLTIVPVLTATLKDKKWYRLERRVLTLLLSAMPRSVKEDTITHRVENVTSVLYRLHVLYQPGATAERTAILGHLSGASGTEDPTEVVAKLRKWRRYLARADEMGIAAPDASILLKGLDLTLQKVLERQLLQEANSMLSKIKLMGMKVDGVDSAREDLELFFLAAGATDERMALLDSGASHPFRQAVSELELQQAKDVSVELADGQKVDLLQTRTGTLLNDRALDQSPIVPLGSLVQQLGCTVNWSRRQGLRVNHPVHGDIAVRMRGNCPMIDELEALKLISEIEEKNLAQLREATAKGLWRQLSPTGSTWESNLDSYVATGERSQALSALMDPAFPLMMSTATDRFSFVGPTNLDLSDEAGTNYLKALPVNRKTRRRLHQTRWIVHLYDGKNQTTATYLRQLESETTTVLEIDLQRSKILNMKGWNNVIRALLWAACRGQVEGVIGGPHRDDQDELKKKLMYLWMVAEQGAKKDGLRKPFLFMELPENHSWWAAEPWRKLKDEFQLFNVKVGQGDDKGFYGATNMCFSGNKPPSNRSPSQWTEALVSEIKEAVEQWFKHPDQLRMAQLLCAMNGSLGEMSEAELKKWTKHVRNGHVPFDKRPLRTRGVDADGKYRYALIGSYCLPKIEGYKDIDIPEDPEDDGAGVGDVLDDERNFLEEEETVDPPNSIEDQHDLDRRNEDYKRFYKEVYKEVGDSMEKLYLSLRQEGHPVVRVHSDRARELKSASLRQWLYEKDIWVTTGESQAPQQNGRAEAAVKLLKRYAKVLLDAGGLPRECWPLAMSYAAHRQRQRALGQPCNDPPFGAKVAVKSKVFGTGGSYDLDPRWREGKFVGRSSDVTNGLVVRYEDGSFVTSCHVRQGLVDADAIVEPEPVEVELPAPSRRLREKVRLAAIQDRYEEFESYAREMMAAEAYREEDVLNLWTMLKELPRPRRRGLKMADIGERAESFYTGSYVHGGVCGVMKMTRRMPSTTMYLVKAAKELTGINEFGCVAIVEDVGMKAHKDSHNEHSTRNSVTALTEFEDGQIWVEKREEEFQYDDEWKQVRPD</sequence>
<comment type="caution">
    <text evidence="3">The sequence shown here is derived from an EMBL/GenBank/DDBJ whole genome shotgun (WGS) entry which is preliminary data.</text>
</comment>
<organism evidence="3 4">
    <name type="scientific">Symbiodinium microadriaticum</name>
    <name type="common">Dinoflagellate</name>
    <name type="synonym">Zooxanthella microadriatica</name>
    <dbReference type="NCBI Taxonomy" id="2951"/>
    <lineage>
        <taxon>Eukaryota</taxon>
        <taxon>Sar</taxon>
        <taxon>Alveolata</taxon>
        <taxon>Dinophyceae</taxon>
        <taxon>Suessiales</taxon>
        <taxon>Symbiodiniaceae</taxon>
        <taxon>Symbiodinium</taxon>
    </lineage>
</organism>
<dbReference type="GO" id="GO:0003676">
    <property type="term" value="F:nucleic acid binding"/>
    <property type="evidence" value="ECO:0007669"/>
    <property type="project" value="InterPro"/>
</dbReference>
<evidence type="ECO:0000256" key="2">
    <source>
        <dbReference type="SAM" id="MobiDB-lite"/>
    </source>
</evidence>
<gene>
    <name evidence="3" type="ORF">AK812_SmicGene16679</name>
</gene>
<dbReference type="SUPFAM" id="SSF53098">
    <property type="entry name" value="Ribonuclease H-like"/>
    <property type="match status" value="1"/>
</dbReference>
<reference evidence="3 4" key="1">
    <citation type="submission" date="2016-02" db="EMBL/GenBank/DDBJ databases">
        <title>Genome analysis of coral dinoflagellate symbionts highlights evolutionary adaptations to a symbiotic lifestyle.</title>
        <authorList>
            <person name="Aranda M."/>
            <person name="Li Y."/>
            <person name="Liew Y.J."/>
            <person name="Baumgarten S."/>
            <person name="Simakov O."/>
            <person name="Wilson M."/>
            <person name="Piel J."/>
            <person name="Ashoor H."/>
            <person name="Bougouffa S."/>
            <person name="Bajic V.B."/>
            <person name="Ryu T."/>
            <person name="Ravasi T."/>
            <person name="Bayer T."/>
            <person name="Micklem G."/>
            <person name="Kim H."/>
            <person name="Bhak J."/>
            <person name="Lajeunesse T.C."/>
            <person name="Voolstra C.R."/>
        </authorList>
    </citation>
    <scope>NUCLEOTIDE SEQUENCE [LARGE SCALE GENOMIC DNA]</scope>
    <source>
        <strain evidence="3 4">CCMP2467</strain>
    </source>
</reference>
<name>A0A1Q9DZR6_SYMMI</name>
<proteinExistence type="predicted"/>
<feature type="coiled-coil region" evidence="1">
    <location>
        <begin position="43"/>
        <end position="74"/>
    </location>
</feature>
<protein>
    <recommendedName>
        <fullName evidence="5">Integrase catalytic domain-containing protein</fullName>
    </recommendedName>
</protein>
<feature type="compositionally biased region" description="Basic and acidic residues" evidence="2">
    <location>
        <begin position="22"/>
        <end position="36"/>
    </location>
</feature>
<evidence type="ECO:0000256" key="1">
    <source>
        <dbReference type="SAM" id="Coils"/>
    </source>
</evidence>
<feature type="region of interest" description="Disordered" evidence="2">
    <location>
        <begin position="139"/>
        <end position="159"/>
    </location>
</feature>
<feature type="region of interest" description="Disordered" evidence="2">
    <location>
        <begin position="1"/>
        <end position="36"/>
    </location>
</feature>
<dbReference type="EMBL" id="LSRX01000321">
    <property type="protein sequence ID" value="OLQ00661.1"/>
    <property type="molecule type" value="Genomic_DNA"/>
</dbReference>
<dbReference type="OrthoDB" id="417310at2759"/>
<dbReference type="InterPro" id="IPR012337">
    <property type="entry name" value="RNaseH-like_sf"/>
</dbReference>
<dbReference type="Proteomes" id="UP000186817">
    <property type="component" value="Unassembled WGS sequence"/>
</dbReference>
<dbReference type="InterPro" id="IPR036397">
    <property type="entry name" value="RNaseH_sf"/>
</dbReference>
<keyword evidence="1" id="KW-0175">Coiled coil</keyword>
<evidence type="ECO:0000313" key="4">
    <source>
        <dbReference type="Proteomes" id="UP000186817"/>
    </source>
</evidence>
<accession>A0A1Q9DZR6</accession>
<keyword evidence="4" id="KW-1185">Reference proteome</keyword>
<evidence type="ECO:0000313" key="3">
    <source>
        <dbReference type="EMBL" id="OLQ00661.1"/>
    </source>
</evidence>
<dbReference type="Gene3D" id="3.30.420.10">
    <property type="entry name" value="Ribonuclease H-like superfamily/Ribonuclease H"/>
    <property type="match status" value="1"/>
</dbReference>